<gene>
    <name evidence="4" type="ORF">Scep_019529</name>
</gene>
<keyword evidence="5" id="KW-1185">Reference proteome</keyword>
<dbReference type="AlphaFoldDB" id="A0AAP0IB27"/>
<dbReference type="Pfam" id="PF13812">
    <property type="entry name" value="PPR_3"/>
    <property type="match status" value="2"/>
</dbReference>
<dbReference type="Proteomes" id="UP001419268">
    <property type="component" value="Unassembled WGS sequence"/>
</dbReference>
<evidence type="ECO:0000256" key="3">
    <source>
        <dbReference type="SAM" id="MobiDB-lite"/>
    </source>
</evidence>
<reference evidence="4 5" key="1">
    <citation type="submission" date="2024-01" db="EMBL/GenBank/DDBJ databases">
        <title>Genome assemblies of Stephania.</title>
        <authorList>
            <person name="Yang L."/>
        </authorList>
    </citation>
    <scope>NUCLEOTIDE SEQUENCE [LARGE SCALE GENOMIC DNA]</scope>
    <source>
        <strain evidence="4">JXDWG</strain>
        <tissue evidence="4">Leaf</tissue>
    </source>
</reference>
<evidence type="ECO:0008006" key="6">
    <source>
        <dbReference type="Google" id="ProtNLM"/>
    </source>
</evidence>
<feature type="repeat" description="PPR" evidence="2">
    <location>
        <begin position="190"/>
        <end position="224"/>
    </location>
</feature>
<dbReference type="Gene3D" id="1.25.40.10">
    <property type="entry name" value="Tetratricopeptide repeat domain"/>
    <property type="match status" value="2"/>
</dbReference>
<dbReference type="PANTHER" id="PTHR46935">
    <property type="entry name" value="OS01G0674700 PROTEIN"/>
    <property type="match status" value="1"/>
</dbReference>
<dbReference type="FunFam" id="1.25.40.10:FF:001552">
    <property type="entry name" value="Predicted protein"/>
    <property type="match status" value="1"/>
</dbReference>
<evidence type="ECO:0000313" key="4">
    <source>
        <dbReference type="EMBL" id="KAK9112010.1"/>
    </source>
</evidence>
<dbReference type="InterPro" id="IPR011990">
    <property type="entry name" value="TPR-like_helical_dom_sf"/>
</dbReference>
<name>A0AAP0IB27_9MAGN</name>
<accession>A0AAP0IB27</accession>
<evidence type="ECO:0000313" key="5">
    <source>
        <dbReference type="Proteomes" id="UP001419268"/>
    </source>
</evidence>
<sequence>MRKSCLKPNGATFGLAMEVMLQSGKYDLVHMFFEKMRRSGIAPTALTYKVLVRSFWKEGKMDEAVEAVRDMERRGVVGTASVYYEIACCLCKDGRWQKALAEVEKLKKLPLTKPLEVAFTGMIMFCMDGGHVDGCISVFKHMNEHCSPNIGTINAMLKVYGRNDMFMKAKDLFEETTKMDLAGQAYLVPDAYTYSSMLEASAVAHQWEYVEYVYKEMTLRGYQIDQKKHAWIVVEASRHGKGHLVEHAFDLTLEAGEIPHPSFFIEMVCEAVAEFNYKRATNLVNSMACASFQVGESQWTDALTRSRDRISGDALSKLLDSIQKDVVMEANAASLIKSLESLCGLNHPDGFSGFTALPTVKTEKLIADDNWEMLSSKISDQSSEKVEGNPSIAAESSNDYGATFESCSTNDSSNDIDIRLVDSKEDKDTDTPWNYGYTNDNEASNLSTVSLDDSNVRSLLVQNFQEADLEATLNSLMGLGGNAGVPSASEILEAWKESRHKDGIFFPFQTRRY</sequence>
<dbReference type="GO" id="GO:0009507">
    <property type="term" value="C:chloroplast"/>
    <property type="evidence" value="ECO:0007669"/>
    <property type="project" value="TreeGrafter"/>
</dbReference>
<organism evidence="4 5">
    <name type="scientific">Stephania cephalantha</name>
    <dbReference type="NCBI Taxonomy" id="152367"/>
    <lineage>
        <taxon>Eukaryota</taxon>
        <taxon>Viridiplantae</taxon>
        <taxon>Streptophyta</taxon>
        <taxon>Embryophyta</taxon>
        <taxon>Tracheophyta</taxon>
        <taxon>Spermatophyta</taxon>
        <taxon>Magnoliopsida</taxon>
        <taxon>Ranunculales</taxon>
        <taxon>Menispermaceae</taxon>
        <taxon>Menispermoideae</taxon>
        <taxon>Cissampelideae</taxon>
        <taxon>Stephania</taxon>
    </lineage>
</organism>
<dbReference type="Pfam" id="PF01535">
    <property type="entry name" value="PPR"/>
    <property type="match status" value="1"/>
</dbReference>
<proteinExistence type="predicted"/>
<dbReference type="EMBL" id="JBBNAG010000008">
    <property type="protein sequence ID" value="KAK9112010.1"/>
    <property type="molecule type" value="Genomic_DNA"/>
</dbReference>
<dbReference type="NCBIfam" id="TIGR00756">
    <property type="entry name" value="PPR"/>
    <property type="match status" value="1"/>
</dbReference>
<evidence type="ECO:0000256" key="2">
    <source>
        <dbReference type="PROSITE-ProRule" id="PRU00708"/>
    </source>
</evidence>
<dbReference type="InterPro" id="IPR002885">
    <property type="entry name" value="PPR_rpt"/>
</dbReference>
<dbReference type="GO" id="GO:0009658">
    <property type="term" value="P:chloroplast organization"/>
    <property type="evidence" value="ECO:0007669"/>
    <property type="project" value="InterPro"/>
</dbReference>
<dbReference type="PROSITE" id="PS51375">
    <property type="entry name" value="PPR"/>
    <property type="match status" value="3"/>
</dbReference>
<dbReference type="SUPFAM" id="SSF48452">
    <property type="entry name" value="TPR-like"/>
    <property type="match status" value="1"/>
</dbReference>
<feature type="repeat" description="PPR" evidence="2">
    <location>
        <begin position="44"/>
        <end position="78"/>
    </location>
</feature>
<feature type="region of interest" description="Disordered" evidence="3">
    <location>
        <begin position="378"/>
        <end position="399"/>
    </location>
</feature>
<protein>
    <recommendedName>
        <fullName evidence="6">Pentatricopeptide repeat-containing protein</fullName>
    </recommendedName>
</protein>
<feature type="repeat" description="PPR" evidence="2">
    <location>
        <begin position="9"/>
        <end position="43"/>
    </location>
</feature>
<comment type="caution">
    <text evidence="4">The sequence shown here is derived from an EMBL/GenBank/DDBJ whole genome shotgun (WGS) entry which is preliminary data.</text>
</comment>
<keyword evidence="1" id="KW-0677">Repeat</keyword>
<dbReference type="PANTHER" id="PTHR46935:SF2">
    <property type="entry name" value="PENTACOTRIPEPTIDE-REPEAT REGION OF PRORP DOMAIN-CONTAINING PROTEIN"/>
    <property type="match status" value="1"/>
</dbReference>
<evidence type="ECO:0000256" key="1">
    <source>
        <dbReference type="ARBA" id="ARBA00022737"/>
    </source>
</evidence>
<dbReference type="InterPro" id="IPR044645">
    <property type="entry name" value="DG1/EMB2279-like"/>
</dbReference>